<organism evidence="1 2">
    <name type="scientific">Mumia zhuanghuii</name>
    <dbReference type="NCBI Taxonomy" id="2585211"/>
    <lineage>
        <taxon>Bacteria</taxon>
        <taxon>Bacillati</taxon>
        <taxon>Actinomycetota</taxon>
        <taxon>Actinomycetes</taxon>
        <taxon>Propionibacteriales</taxon>
        <taxon>Nocardioidaceae</taxon>
        <taxon>Mumia</taxon>
    </lineage>
</organism>
<proteinExistence type="predicted"/>
<accession>A0A5C4MDZ2</accession>
<protein>
    <submittedName>
        <fullName evidence="1">Uncharacterized protein</fullName>
    </submittedName>
</protein>
<comment type="caution">
    <text evidence="1">The sequence shown here is derived from an EMBL/GenBank/DDBJ whole genome shotgun (WGS) entry which is preliminary data.</text>
</comment>
<dbReference type="EMBL" id="VDFR01000206">
    <property type="protein sequence ID" value="TNC31286.1"/>
    <property type="molecule type" value="Genomic_DNA"/>
</dbReference>
<evidence type="ECO:0000313" key="1">
    <source>
        <dbReference type="EMBL" id="TNC31286.1"/>
    </source>
</evidence>
<sequence length="167" mass="17725">MDAPHVHSVAVLDSVEADVARAPLAPVEEAGLRLLVEPVVAALGEELPLARALGEAEEELGERVGPALVELARHDLLGALVVQGAELVAVQQEQELQPDSVVGAPELQLVAAALLLLEPADELQWEPWVAELHPLLELPLEAVSLEPLQLEHEALVDLVVQLAGEHA</sequence>
<reference evidence="1 2" key="1">
    <citation type="submission" date="2019-05" db="EMBL/GenBank/DDBJ databases">
        <title>Mumia sp. nov., isolated from the intestinal contents of plateau pika (Ochotona curzoniae) in the Qinghai-Tibet plateau of China.</title>
        <authorList>
            <person name="Tian Z."/>
        </authorList>
    </citation>
    <scope>NUCLEOTIDE SEQUENCE [LARGE SCALE GENOMIC DNA]</scope>
    <source>
        <strain evidence="2">527</strain>
    </source>
</reference>
<dbReference type="Proteomes" id="UP000306740">
    <property type="component" value="Unassembled WGS sequence"/>
</dbReference>
<name>A0A5C4MDZ2_9ACTN</name>
<dbReference type="AlphaFoldDB" id="A0A5C4MDZ2"/>
<gene>
    <name evidence="1" type="ORF">FHE65_31935</name>
</gene>
<dbReference type="RefSeq" id="WP_139107175.1">
    <property type="nucleotide sequence ID" value="NZ_VDFR01000206.1"/>
</dbReference>
<evidence type="ECO:0000313" key="2">
    <source>
        <dbReference type="Proteomes" id="UP000306740"/>
    </source>
</evidence>